<protein>
    <submittedName>
        <fullName evidence="1">Uncharacterized protein</fullName>
    </submittedName>
</protein>
<accession>A0AAQ3QG41</accession>
<reference evidence="1 2" key="1">
    <citation type="submission" date="2023-10" db="EMBL/GenBank/DDBJ databases">
        <title>Chromosome-scale genome assembly provides insights into flower coloration mechanisms of Canna indica.</title>
        <authorList>
            <person name="Li C."/>
        </authorList>
    </citation>
    <scope>NUCLEOTIDE SEQUENCE [LARGE SCALE GENOMIC DNA]</scope>
    <source>
        <tissue evidence="1">Flower</tissue>
    </source>
</reference>
<evidence type="ECO:0000313" key="1">
    <source>
        <dbReference type="EMBL" id="WOL08176.1"/>
    </source>
</evidence>
<dbReference type="AlphaFoldDB" id="A0AAQ3QG41"/>
<evidence type="ECO:0000313" key="2">
    <source>
        <dbReference type="Proteomes" id="UP001327560"/>
    </source>
</evidence>
<organism evidence="1 2">
    <name type="scientific">Canna indica</name>
    <name type="common">Indian-shot</name>
    <dbReference type="NCBI Taxonomy" id="4628"/>
    <lineage>
        <taxon>Eukaryota</taxon>
        <taxon>Viridiplantae</taxon>
        <taxon>Streptophyta</taxon>
        <taxon>Embryophyta</taxon>
        <taxon>Tracheophyta</taxon>
        <taxon>Spermatophyta</taxon>
        <taxon>Magnoliopsida</taxon>
        <taxon>Liliopsida</taxon>
        <taxon>Zingiberales</taxon>
        <taxon>Cannaceae</taxon>
        <taxon>Canna</taxon>
    </lineage>
</organism>
<dbReference type="Proteomes" id="UP001327560">
    <property type="component" value="Chromosome 5"/>
</dbReference>
<gene>
    <name evidence="1" type="ORF">Cni_G16928</name>
</gene>
<name>A0AAQ3QG41_9LILI</name>
<proteinExistence type="predicted"/>
<sequence>MTNQNVVPAEAVAAIAVAAVAVASSPMFPYPPPCACDRKKKYVSQLELGGVRISEWMESIKASSPTHAKAPSVLVLFQSFFTCLVNDLSLERANFFFGRCGIPRR</sequence>
<keyword evidence="2" id="KW-1185">Reference proteome</keyword>
<dbReference type="EMBL" id="CP136894">
    <property type="protein sequence ID" value="WOL08176.1"/>
    <property type="molecule type" value="Genomic_DNA"/>
</dbReference>